<reference evidence="1" key="1">
    <citation type="journal article" date="1992" name="FEMS Microbiol. Lett.">
        <title>Conjugative trimethoprim resistance in Staphylococcus aureus.</title>
        <authorList>
            <person name="Udo E.E."/>
            <person name="Wei M.Q."/>
            <person name="Grubb W.B."/>
        </authorList>
    </citation>
    <scope>NUCLEOTIDE SEQUENCE</scope>
    <source>
        <strain evidence="1">WBG7410</strain>
        <plasmid evidence="1">pWBG707</plasmid>
    </source>
</reference>
<geneLocation type="plasmid" evidence="1">
    <name>pWBG707</name>
</geneLocation>
<evidence type="ECO:0000313" key="1">
    <source>
        <dbReference type="EMBL" id="ANS91824.1"/>
    </source>
</evidence>
<dbReference type="EMBL" id="KX149097">
    <property type="protein sequence ID" value="ANS91824.1"/>
    <property type="molecule type" value="Genomic_DNA"/>
</dbReference>
<proteinExistence type="predicted"/>
<protein>
    <submittedName>
        <fullName evidence="1">Uncharacterized protein</fullName>
    </submittedName>
</protein>
<keyword evidence="1" id="KW-0614">Plasmid</keyword>
<sequence>MNSTTKGNNEANQKKWNPLAFQLSEAINLLISYINIPIDGTLANIKLEVDTYYYSKPFKSKVKAVNTIIGKLVKDKTLTEMKEELAQKNQLREFDFSLLDEVIKAYNVESKFK</sequence>
<dbReference type="RefSeq" id="WP_227991978.1">
    <property type="nucleotide sequence ID" value="NZ_KX149097.1"/>
</dbReference>
<gene>
    <name evidence="1" type="ORF">pWBG707_00011</name>
</gene>
<reference evidence="1" key="2">
    <citation type="submission" date="2016-04" db="EMBL/GenBank/DDBJ databases">
        <authorList>
            <person name="Ramsay J.P."/>
        </authorList>
    </citation>
    <scope>NUCLEOTIDE SEQUENCE</scope>
    <source>
        <strain evidence="1">WBG7410</strain>
        <plasmid evidence="1">pWBG707</plasmid>
    </source>
</reference>
<organism evidence="1">
    <name type="scientific">Staphylococcus aureus</name>
    <dbReference type="NCBI Taxonomy" id="1280"/>
    <lineage>
        <taxon>Bacteria</taxon>
        <taxon>Bacillati</taxon>
        <taxon>Bacillota</taxon>
        <taxon>Bacilli</taxon>
        <taxon>Bacillales</taxon>
        <taxon>Staphylococcaceae</taxon>
        <taxon>Staphylococcus</taxon>
    </lineage>
</organism>
<accession>A0A1B1P6L4</accession>
<name>A0A1B1P6L4_STAAU</name>
<dbReference type="AlphaFoldDB" id="A0A1B1P6L4"/>